<dbReference type="GO" id="GO:0016757">
    <property type="term" value="F:glycosyltransferase activity"/>
    <property type="evidence" value="ECO:0007669"/>
    <property type="project" value="UniProtKB-KW"/>
</dbReference>
<dbReference type="GO" id="GO:0018104">
    <property type="term" value="P:peptidoglycan-protein cross-linking"/>
    <property type="evidence" value="ECO:0007669"/>
    <property type="project" value="TreeGrafter"/>
</dbReference>
<comment type="pathway">
    <text evidence="1 9">Cell wall biogenesis; peptidoglycan biosynthesis.</text>
</comment>
<sequence length="126" mass="14211">MRKNTLYNDEPLYSNILIRVDVTNRLLYLERGNRTTQIYPVAVGKPSTPTPPGTYSIIEKTVNPGGILGTRWMGLDIPDGPYGIHGTWNRDSIGKAVSNGCIRMYNEDVEEVFRQVHIGTTVIIYR</sequence>
<feature type="active site" description="Proton donor/acceptor" evidence="9">
    <location>
        <position position="85"/>
    </location>
</feature>
<dbReference type="RefSeq" id="WP_013119045.1">
    <property type="nucleotide sequence ID" value="NZ_LGTE01000015.1"/>
</dbReference>
<dbReference type="GO" id="GO:0008360">
    <property type="term" value="P:regulation of cell shape"/>
    <property type="evidence" value="ECO:0007669"/>
    <property type="project" value="UniProtKB-UniRule"/>
</dbReference>
<evidence type="ECO:0000256" key="4">
    <source>
        <dbReference type="ARBA" id="ARBA00022679"/>
    </source>
</evidence>
<dbReference type="InterPro" id="IPR038063">
    <property type="entry name" value="Transpep_catalytic_dom"/>
</dbReference>
<accession>A0A0L6W163</accession>
<keyword evidence="12" id="KW-1185">Reference proteome</keyword>
<dbReference type="PANTHER" id="PTHR30582">
    <property type="entry name" value="L,D-TRANSPEPTIDASE"/>
    <property type="match status" value="1"/>
</dbReference>
<dbReference type="SUPFAM" id="SSF141523">
    <property type="entry name" value="L,D-transpeptidase catalytic domain-like"/>
    <property type="match status" value="1"/>
</dbReference>
<dbReference type="InterPro" id="IPR050979">
    <property type="entry name" value="LD-transpeptidase"/>
</dbReference>
<evidence type="ECO:0000313" key="12">
    <source>
        <dbReference type="Proteomes" id="UP000037175"/>
    </source>
</evidence>
<gene>
    <name evidence="11" type="ORF">Tfer_2157</name>
</gene>
<evidence type="ECO:0000256" key="9">
    <source>
        <dbReference type="PROSITE-ProRule" id="PRU01373"/>
    </source>
</evidence>
<dbReference type="GO" id="GO:0071972">
    <property type="term" value="F:peptidoglycan L,D-transpeptidase activity"/>
    <property type="evidence" value="ECO:0007669"/>
    <property type="project" value="TreeGrafter"/>
</dbReference>
<dbReference type="EMBL" id="LGTE01000015">
    <property type="protein sequence ID" value="KNZ69211.1"/>
    <property type="molecule type" value="Genomic_DNA"/>
</dbReference>
<feature type="active site" description="Nucleophile" evidence="9">
    <location>
        <position position="101"/>
    </location>
</feature>
<protein>
    <submittedName>
        <fullName evidence="11">ErfK/YbiS/YcfS/YnhG family protein</fullName>
    </submittedName>
</protein>
<evidence type="ECO:0000256" key="7">
    <source>
        <dbReference type="ARBA" id="ARBA00022984"/>
    </source>
</evidence>
<comment type="caution">
    <text evidence="11">The sequence shown here is derived from an EMBL/GenBank/DDBJ whole genome shotgun (WGS) entry which is preliminary data.</text>
</comment>
<dbReference type="Proteomes" id="UP000037175">
    <property type="component" value="Unassembled WGS sequence"/>
</dbReference>
<keyword evidence="4" id="KW-0808">Transferase</keyword>
<dbReference type="UniPathway" id="UPA00219"/>
<dbReference type="PATRIC" id="fig|281456.6.peg.2272"/>
<keyword evidence="3" id="KW-0328">Glycosyltransferase</keyword>
<evidence type="ECO:0000256" key="1">
    <source>
        <dbReference type="ARBA" id="ARBA00004752"/>
    </source>
</evidence>
<dbReference type="GO" id="GO:0071555">
    <property type="term" value="P:cell wall organization"/>
    <property type="evidence" value="ECO:0007669"/>
    <property type="project" value="UniProtKB-UniRule"/>
</dbReference>
<reference evidence="12" key="1">
    <citation type="submission" date="2015-07" db="EMBL/GenBank/DDBJ databases">
        <title>Complete Genome of Thermincola ferriacetica strain Z-0001T.</title>
        <authorList>
            <person name="Lusk B."/>
            <person name="Badalamenti J.P."/>
            <person name="Parameswaran P."/>
            <person name="Bond D.R."/>
            <person name="Torres C.I."/>
        </authorList>
    </citation>
    <scope>NUCLEOTIDE SEQUENCE [LARGE SCALE GENOMIC DNA]</scope>
    <source>
        <strain evidence="12">Z-0001</strain>
    </source>
</reference>
<dbReference type="AlphaFoldDB" id="A0A0L6W163"/>
<evidence type="ECO:0000256" key="3">
    <source>
        <dbReference type="ARBA" id="ARBA00022676"/>
    </source>
</evidence>
<keyword evidence="5" id="KW-0378">Hydrolase</keyword>
<dbReference type="InterPro" id="IPR005490">
    <property type="entry name" value="LD_TPept_cat_dom"/>
</dbReference>
<evidence type="ECO:0000259" key="10">
    <source>
        <dbReference type="PROSITE" id="PS52029"/>
    </source>
</evidence>
<evidence type="ECO:0000256" key="8">
    <source>
        <dbReference type="ARBA" id="ARBA00023316"/>
    </source>
</evidence>
<comment type="similarity">
    <text evidence="2">Belongs to the YkuD family.</text>
</comment>
<proteinExistence type="inferred from homology"/>
<dbReference type="GO" id="GO:0005576">
    <property type="term" value="C:extracellular region"/>
    <property type="evidence" value="ECO:0007669"/>
    <property type="project" value="TreeGrafter"/>
</dbReference>
<evidence type="ECO:0000256" key="6">
    <source>
        <dbReference type="ARBA" id="ARBA00022960"/>
    </source>
</evidence>
<dbReference type="Gene3D" id="2.40.440.10">
    <property type="entry name" value="L,D-transpeptidase catalytic domain-like"/>
    <property type="match status" value="1"/>
</dbReference>
<dbReference type="PROSITE" id="PS52029">
    <property type="entry name" value="LD_TPASE"/>
    <property type="match status" value="1"/>
</dbReference>
<organism evidence="11 12">
    <name type="scientific">Thermincola ferriacetica</name>
    <dbReference type="NCBI Taxonomy" id="281456"/>
    <lineage>
        <taxon>Bacteria</taxon>
        <taxon>Bacillati</taxon>
        <taxon>Bacillota</taxon>
        <taxon>Clostridia</taxon>
        <taxon>Eubacteriales</taxon>
        <taxon>Thermincolaceae</taxon>
        <taxon>Thermincola</taxon>
    </lineage>
</organism>
<name>A0A0L6W163_9FIRM</name>
<keyword evidence="6 9" id="KW-0133">Cell shape</keyword>
<keyword evidence="8 9" id="KW-0961">Cell wall biogenesis/degradation</keyword>
<keyword evidence="7 9" id="KW-0573">Peptidoglycan synthesis</keyword>
<evidence type="ECO:0000256" key="2">
    <source>
        <dbReference type="ARBA" id="ARBA00005992"/>
    </source>
</evidence>
<feature type="domain" description="L,D-TPase catalytic" evidence="10">
    <location>
        <begin position="16"/>
        <end position="125"/>
    </location>
</feature>
<evidence type="ECO:0000313" key="11">
    <source>
        <dbReference type="EMBL" id="KNZ69211.1"/>
    </source>
</evidence>
<evidence type="ECO:0000256" key="5">
    <source>
        <dbReference type="ARBA" id="ARBA00022801"/>
    </source>
</evidence>
<dbReference type="PANTHER" id="PTHR30582:SF24">
    <property type="entry name" value="L,D-TRANSPEPTIDASE ERFK_SRFK-RELATED"/>
    <property type="match status" value="1"/>
</dbReference>
<dbReference type="CDD" id="cd16913">
    <property type="entry name" value="YkuD_like"/>
    <property type="match status" value="1"/>
</dbReference>
<dbReference type="Pfam" id="PF03734">
    <property type="entry name" value="YkuD"/>
    <property type="match status" value="1"/>
</dbReference>